<dbReference type="Gene3D" id="3.30.420.10">
    <property type="entry name" value="Ribonuclease H-like superfamily/Ribonuclease H"/>
    <property type="match status" value="1"/>
</dbReference>
<dbReference type="GO" id="GO:0003676">
    <property type="term" value="F:nucleic acid binding"/>
    <property type="evidence" value="ECO:0007669"/>
    <property type="project" value="InterPro"/>
</dbReference>
<dbReference type="InterPro" id="IPR012337">
    <property type="entry name" value="RNaseH-like_sf"/>
</dbReference>
<dbReference type="PANTHER" id="PTHR47331">
    <property type="entry name" value="PHD-TYPE DOMAIN-CONTAINING PROTEIN"/>
    <property type="match status" value="1"/>
</dbReference>
<dbReference type="AlphaFoldDB" id="A0A914LY07"/>
<protein>
    <submittedName>
        <fullName evidence="4">Integrase catalytic domain-containing protein</fullName>
    </submittedName>
</protein>
<name>A0A914LY07_MELIC</name>
<evidence type="ECO:0000313" key="4">
    <source>
        <dbReference type="WBParaSite" id="Minc3s00790g17394"/>
    </source>
</evidence>
<dbReference type="GO" id="GO:0015074">
    <property type="term" value="P:DNA integration"/>
    <property type="evidence" value="ECO:0007669"/>
    <property type="project" value="InterPro"/>
</dbReference>
<proteinExistence type="predicted"/>
<dbReference type="Pfam" id="PF18701">
    <property type="entry name" value="DUF5641"/>
    <property type="match status" value="1"/>
</dbReference>
<dbReference type="PROSITE" id="PS50994">
    <property type="entry name" value="INTEGRASE"/>
    <property type="match status" value="1"/>
</dbReference>
<dbReference type="InterPro" id="IPR040676">
    <property type="entry name" value="DUF5641"/>
</dbReference>
<evidence type="ECO:0000259" key="2">
    <source>
        <dbReference type="PROSITE" id="PS50994"/>
    </source>
</evidence>
<accession>A0A914LY07</accession>
<organism evidence="3 4">
    <name type="scientific">Meloidogyne incognita</name>
    <name type="common">Southern root-knot nematode worm</name>
    <name type="synonym">Oxyuris incognita</name>
    <dbReference type="NCBI Taxonomy" id="6306"/>
    <lineage>
        <taxon>Eukaryota</taxon>
        <taxon>Metazoa</taxon>
        <taxon>Ecdysozoa</taxon>
        <taxon>Nematoda</taxon>
        <taxon>Chromadorea</taxon>
        <taxon>Rhabditida</taxon>
        <taxon>Tylenchina</taxon>
        <taxon>Tylenchomorpha</taxon>
        <taxon>Tylenchoidea</taxon>
        <taxon>Meloidogynidae</taxon>
        <taxon>Meloidogyninae</taxon>
        <taxon>Meloidogyne</taxon>
        <taxon>Meloidogyne incognita group</taxon>
    </lineage>
</organism>
<evidence type="ECO:0000313" key="3">
    <source>
        <dbReference type="Proteomes" id="UP000887563"/>
    </source>
</evidence>
<sequence>MPTLPNERVRRSRTFEFTGVDYLGPSTCKINGEKIKFWISLFTCLSTRAIHLEIILDLSASSFLHILRRFIALRGCPKKIISDNGTHFKAVADIIGANIKGNWNDKLIKNDDFRLNKFLLKKGIEWKFINVLSPWAGGFYERLVKLVKDAFKRSLGSTILNLEELKTFVKEVETAINCRPLTYVSTENDGILAIRPLDFLIPEVELNYFSAEDSDSDEFVLGKLSTAKQLQNRWKETQKIFNKFWENWVKNYLVTLRDKSGWNHQNGRSTILRQPEIGEIVNIQQEGQPRNTWPLGRILELDGNPVKSAKVKIGKKTLIRPINKLFPLEIGGEQEEIEIKQNKLIKDKKADKNLHPMITRSKAIALTIIQLFGLFTFGLALNGYPIRNCRDCRLRCTDKGVISFVNPYIRKIEICCMEKCVVNTEGRRSLHFQLPKE</sequence>
<feature type="domain" description="Integrase catalytic" evidence="2">
    <location>
        <begin position="1"/>
        <end position="204"/>
    </location>
</feature>
<keyword evidence="1" id="KW-0472">Membrane</keyword>
<dbReference type="WBParaSite" id="Minc3s00790g17394">
    <property type="protein sequence ID" value="Minc3s00790g17394"/>
    <property type="gene ID" value="Minc3s00790g17394"/>
</dbReference>
<keyword evidence="1" id="KW-0812">Transmembrane</keyword>
<reference evidence="4" key="1">
    <citation type="submission" date="2022-11" db="UniProtKB">
        <authorList>
            <consortium name="WormBaseParasite"/>
        </authorList>
    </citation>
    <scope>IDENTIFICATION</scope>
</reference>
<dbReference type="Proteomes" id="UP000887563">
    <property type="component" value="Unplaced"/>
</dbReference>
<feature type="transmembrane region" description="Helical" evidence="1">
    <location>
        <begin position="363"/>
        <end position="384"/>
    </location>
</feature>
<keyword evidence="3" id="KW-1185">Reference proteome</keyword>
<evidence type="ECO:0000256" key="1">
    <source>
        <dbReference type="SAM" id="Phobius"/>
    </source>
</evidence>
<dbReference type="InterPro" id="IPR036397">
    <property type="entry name" value="RNaseH_sf"/>
</dbReference>
<dbReference type="SUPFAM" id="SSF53098">
    <property type="entry name" value="Ribonuclease H-like"/>
    <property type="match status" value="1"/>
</dbReference>
<dbReference type="InterPro" id="IPR001584">
    <property type="entry name" value="Integrase_cat-core"/>
</dbReference>
<keyword evidence="1" id="KW-1133">Transmembrane helix</keyword>